<accession>A0ABU4W6B8</accession>
<name>A0ABU4W6B8_9HYPH</name>
<sequence length="245" mass="28198">MRTKPFQRFVARLAEYESDLEIADVLTNTFINKVQNTDTTICAHLGKDPADYPKLASRTNTKQSRKVIGIHLKKTLFGSSLKDFYEDFSEFLQKSIEHAALKGVDYPRLLAGSGVDMKMVDVLRSGSWEAMIAKMSEQLFRSLENERSTITLIRKFNDKLNLGLDQQVIDDAMPYLDARHILVHRDGKVDDYYSEKYPDIRKDNGKIKVDFQFITEARNKIHDLARHINDRLLAEDLCPQSQIVN</sequence>
<evidence type="ECO:0008006" key="3">
    <source>
        <dbReference type="Google" id="ProtNLM"/>
    </source>
</evidence>
<dbReference type="EMBL" id="JAVRAD010000032">
    <property type="protein sequence ID" value="MDX8332997.1"/>
    <property type="molecule type" value="Genomic_DNA"/>
</dbReference>
<proteinExistence type="predicted"/>
<organism evidence="1 2">
    <name type="scientific">Agrobacterium rosae</name>
    <dbReference type="NCBI Taxonomy" id="1972867"/>
    <lineage>
        <taxon>Bacteria</taxon>
        <taxon>Pseudomonadati</taxon>
        <taxon>Pseudomonadota</taxon>
        <taxon>Alphaproteobacteria</taxon>
        <taxon>Hyphomicrobiales</taxon>
        <taxon>Rhizobiaceae</taxon>
        <taxon>Rhizobium/Agrobacterium group</taxon>
        <taxon>Agrobacterium</taxon>
    </lineage>
</organism>
<keyword evidence="2" id="KW-1185">Reference proteome</keyword>
<comment type="caution">
    <text evidence="1">The sequence shown here is derived from an EMBL/GenBank/DDBJ whole genome shotgun (WGS) entry which is preliminary data.</text>
</comment>
<evidence type="ECO:0000313" key="2">
    <source>
        <dbReference type="Proteomes" id="UP001277561"/>
    </source>
</evidence>
<evidence type="ECO:0000313" key="1">
    <source>
        <dbReference type="EMBL" id="MDX8332997.1"/>
    </source>
</evidence>
<gene>
    <name evidence="1" type="ORF">RMS29_27790</name>
</gene>
<reference evidence="1" key="1">
    <citation type="journal article" date="2023" name="Phytobiomes J">
        <title>Deciphering the key players within the bacterial microbiota associated with aerial crown gall tumors on rhododendron: Insights into the gallobiome.</title>
        <authorList>
            <person name="Kuzmanovic N."/>
            <person name="Nesme J."/>
            <person name="Wolf J."/>
            <person name="Neumann-Schaal M."/>
            <person name="Petersen J."/>
            <person name="Fernandez-Gnecco G."/>
            <person name="Sproeer C."/>
            <person name="Bunk B."/>
            <person name="Overmann J."/>
            <person name="Sorensen S.J."/>
            <person name="Idczak E."/>
            <person name="Smalla K."/>
        </authorList>
    </citation>
    <scope>NUCLEOTIDE SEQUENCE [LARGE SCALE GENOMIC DNA]</scope>
    <source>
        <strain evidence="1">Rho-14.1</strain>
    </source>
</reference>
<dbReference type="Proteomes" id="UP001277561">
    <property type="component" value="Unassembled WGS sequence"/>
</dbReference>
<protein>
    <recommendedName>
        <fullName evidence="3">RiboL-PSP-HEPN domain-containing protein</fullName>
    </recommendedName>
</protein>